<organism evidence="1">
    <name type="scientific">Oryza punctata</name>
    <name type="common">Red rice</name>
    <dbReference type="NCBI Taxonomy" id="4537"/>
    <lineage>
        <taxon>Eukaryota</taxon>
        <taxon>Viridiplantae</taxon>
        <taxon>Streptophyta</taxon>
        <taxon>Embryophyta</taxon>
        <taxon>Tracheophyta</taxon>
        <taxon>Spermatophyta</taxon>
        <taxon>Magnoliopsida</taxon>
        <taxon>Liliopsida</taxon>
        <taxon>Poales</taxon>
        <taxon>Poaceae</taxon>
        <taxon>BOP clade</taxon>
        <taxon>Oryzoideae</taxon>
        <taxon>Oryzeae</taxon>
        <taxon>Oryzinae</taxon>
        <taxon>Oryza</taxon>
    </lineage>
</organism>
<protein>
    <submittedName>
        <fullName evidence="1">Uncharacterized protein</fullName>
    </submittedName>
</protein>
<accession>A0A0E0KZJ7</accession>
<sequence length="100" mass="11915">MNQRSNSLQMLLKEESSSDEDDDFIFEAIETIFNDNNEEPKRGRSVFGHAVINRERDRTMTIFPEEPKYLHVHFRRRQFTTSCKRTSLNIYGIIMETNIK</sequence>
<dbReference type="STRING" id="4537.A0A0E0KZJ7"/>
<keyword evidence="2" id="KW-1185">Reference proteome</keyword>
<dbReference type="Proteomes" id="UP000026962">
    <property type="component" value="Chromosome 5"/>
</dbReference>
<dbReference type="HOGENOM" id="CLU_176559_1_0_1"/>
<evidence type="ECO:0000313" key="2">
    <source>
        <dbReference type="Proteomes" id="UP000026962"/>
    </source>
</evidence>
<dbReference type="EnsemblPlants" id="OPUNC05G05950.1">
    <property type="protein sequence ID" value="OPUNC05G05950.1"/>
    <property type="gene ID" value="OPUNC05G05950"/>
</dbReference>
<name>A0A0E0KZJ7_ORYPU</name>
<dbReference type="Gramene" id="OPUNC05G05950.1">
    <property type="protein sequence ID" value="OPUNC05G05950.1"/>
    <property type="gene ID" value="OPUNC05G05950"/>
</dbReference>
<evidence type="ECO:0000313" key="1">
    <source>
        <dbReference type="EnsemblPlants" id="OPUNC05G05950.1"/>
    </source>
</evidence>
<proteinExistence type="predicted"/>
<reference evidence="1" key="1">
    <citation type="submission" date="2015-04" db="UniProtKB">
        <authorList>
            <consortium name="EnsemblPlants"/>
        </authorList>
    </citation>
    <scope>IDENTIFICATION</scope>
</reference>
<reference evidence="1" key="2">
    <citation type="submission" date="2018-05" db="EMBL/GenBank/DDBJ databases">
        <title>OpunRS2 (Oryza punctata Reference Sequence Version 2).</title>
        <authorList>
            <person name="Zhang J."/>
            <person name="Kudrna D."/>
            <person name="Lee S."/>
            <person name="Talag J."/>
            <person name="Welchert J."/>
            <person name="Wing R.A."/>
        </authorList>
    </citation>
    <scope>NUCLEOTIDE SEQUENCE [LARGE SCALE GENOMIC DNA]</scope>
</reference>
<dbReference type="AlphaFoldDB" id="A0A0E0KZJ7"/>